<evidence type="ECO:0000313" key="1">
    <source>
        <dbReference type="EMBL" id="EAS06833.2"/>
    </source>
</evidence>
<evidence type="ECO:0000313" key="2">
    <source>
        <dbReference type="Proteomes" id="UP000009168"/>
    </source>
</evidence>
<dbReference type="HOGENOM" id="CLU_523290_0_0_1"/>
<dbReference type="RefSeq" id="XP_001027075.2">
    <property type="nucleotide sequence ID" value="XM_001027075.2"/>
</dbReference>
<evidence type="ECO:0008006" key="3">
    <source>
        <dbReference type="Google" id="ProtNLM"/>
    </source>
</evidence>
<dbReference type="Proteomes" id="UP000009168">
    <property type="component" value="Unassembled WGS sequence"/>
</dbReference>
<keyword evidence="2" id="KW-1185">Reference proteome</keyword>
<dbReference type="GeneID" id="7844199"/>
<protein>
    <recommendedName>
        <fullName evidence="3">Zinc carboxypeptidase family protein</fullName>
    </recommendedName>
</protein>
<sequence>MNRGLSCNIHKNYPIFHINLLEKEKAKLQCVKCISNKRIEVEFLLLQDIIEFDSNSFFENWPPLSNESLRDNIIKLKNNDTDINQPIEEFYESLTQEIIQIISQKKKEQLIQAQKVYELKSDIIEQYQQMAQIDKMKEFLVQENQQTEKIEQDLKEHINSQFQKKDEYTSQLSCMMKQYELISKLDDVRTAQLKANILEILKVVNLLPQNNFNFGTEKAEFRFENIEAYKKKIEEELQINKQDQIKIQILIDQLNLCKNELIQRMNQKDWFLDNFLKEQQTLLLNNQLNQAQFMKDIYKNTIDLQNLMTNQIQQLGQTNFKYFSEFNYNLKLKNDDIFIFSNYRQNQSIIDLTQDEKNLTLEFRVCLKDNLIQYKNSDKRYYFGVQFFSDNVGDMFDIIKLEELNEFPDN</sequence>
<dbReference type="InParanoid" id="Q24G97"/>
<dbReference type="KEGG" id="tet:TTHERM_00904000"/>
<name>Q24G97_TETTS</name>
<accession>Q24G97</accession>
<dbReference type="AlphaFoldDB" id="Q24G97"/>
<proteinExistence type="predicted"/>
<gene>
    <name evidence="1" type="ORF">TTHERM_00904000</name>
</gene>
<reference evidence="2" key="1">
    <citation type="journal article" date="2006" name="PLoS Biol.">
        <title>Macronuclear genome sequence of the ciliate Tetrahymena thermophila, a model eukaryote.</title>
        <authorList>
            <person name="Eisen J.A."/>
            <person name="Coyne R.S."/>
            <person name="Wu M."/>
            <person name="Wu D."/>
            <person name="Thiagarajan M."/>
            <person name="Wortman J.R."/>
            <person name="Badger J.H."/>
            <person name="Ren Q."/>
            <person name="Amedeo P."/>
            <person name="Jones K.M."/>
            <person name="Tallon L.J."/>
            <person name="Delcher A.L."/>
            <person name="Salzberg S.L."/>
            <person name="Silva J.C."/>
            <person name="Haas B.J."/>
            <person name="Majoros W.H."/>
            <person name="Farzad M."/>
            <person name="Carlton J.M."/>
            <person name="Smith R.K. Jr."/>
            <person name="Garg J."/>
            <person name="Pearlman R.E."/>
            <person name="Karrer K.M."/>
            <person name="Sun L."/>
            <person name="Manning G."/>
            <person name="Elde N.C."/>
            <person name="Turkewitz A.P."/>
            <person name="Asai D.J."/>
            <person name="Wilkes D.E."/>
            <person name="Wang Y."/>
            <person name="Cai H."/>
            <person name="Collins K."/>
            <person name="Stewart B.A."/>
            <person name="Lee S.R."/>
            <person name="Wilamowska K."/>
            <person name="Weinberg Z."/>
            <person name="Ruzzo W.L."/>
            <person name="Wloga D."/>
            <person name="Gaertig J."/>
            <person name="Frankel J."/>
            <person name="Tsao C.-C."/>
            <person name="Gorovsky M.A."/>
            <person name="Keeling P.J."/>
            <person name="Waller R.F."/>
            <person name="Patron N.J."/>
            <person name="Cherry J.M."/>
            <person name="Stover N.A."/>
            <person name="Krieger C.J."/>
            <person name="del Toro C."/>
            <person name="Ryder H.F."/>
            <person name="Williamson S.C."/>
            <person name="Barbeau R.A."/>
            <person name="Hamilton E.P."/>
            <person name="Orias E."/>
        </authorList>
    </citation>
    <scope>NUCLEOTIDE SEQUENCE [LARGE SCALE GENOMIC DNA]</scope>
    <source>
        <strain evidence="2">SB210</strain>
    </source>
</reference>
<organism evidence="1 2">
    <name type="scientific">Tetrahymena thermophila (strain SB210)</name>
    <dbReference type="NCBI Taxonomy" id="312017"/>
    <lineage>
        <taxon>Eukaryota</taxon>
        <taxon>Sar</taxon>
        <taxon>Alveolata</taxon>
        <taxon>Ciliophora</taxon>
        <taxon>Intramacronucleata</taxon>
        <taxon>Oligohymenophorea</taxon>
        <taxon>Hymenostomatida</taxon>
        <taxon>Tetrahymenina</taxon>
        <taxon>Tetrahymenidae</taxon>
        <taxon>Tetrahymena</taxon>
    </lineage>
</organism>
<dbReference type="EMBL" id="GG662258">
    <property type="protein sequence ID" value="EAS06833.2"/>
    <property type="molecule type" value="Genomic_DNA"/>
</dbReference>